<evidence type="ECO:0000313" key="3">
    <source>
        <dbReference type="EMBL" id="RMW54722.1"/>
    </source>
</evidence>
<comment type="caution">
    <text evidence="3">The sequence shown here is derived from an EMBL/GenBank/DDBJ whole genome shotgun (WGS) entry which is preliminary data.</text>
</comment>
<feature type="transmembrane region" description="Helical" evidence="1">
    <location>
        <begin position="36"/>
        <end position="56"/>
    </location>
</feature>
<dbReference type="PANTHER" id="PTHR37312">
    <property type="entry name" value="MEMBRANE-BOUND ACYLTRANSFERASE YKRP-RELATED"/>
    <property type="match status" value="1"/>
</dbReference>
<feature type="domain" description="Acyltransferase 3" evidence="2">
    <location>
        <begin position="10"/>
        <end position="310"/>
    </location>
</feature>
<dbReference type="GO" id="GO:0016747">
    <property type="term" value="F:acyltransferase activity, transferring groups other than amino-acyl groups"/>
    <property type="evidence" value="ECO:0007669"/>
    <property type="project" value="InterPro"/>
</dbReference>
<feature type="transmembrane region" description="Helical" evidence="1">
    <location>
        <begin position="187"/>
        <end position="208"/>
    </location>
</feature>
<feature type="transmembrane region" description="Helical" evidence="1">
    <location>
        <begin position="269"/>
        <end position="287"/>
    </location>
</feature>
<proteinExistence type="predicted"/>
<keyword evidence="1" id="KW-0472">Membrane</keyword>
<feature type="transmembrane region" description="Helical" evidence="1">
    <location>
        <begin position="228"/>
        <end position="249"/>
    </location>
</feature>
<dbReference type="PANTHER" id="PTHR37312:SF1">
    <property type="entry name" value="MEMBRANE-BOUND ACYLTRANSFERASE YKRP-RELATED"/>
    <property type="match status" value="1"/>
</dbReference>
<feature type="transmembrane region" description="Helical" evidence="1">
    <location>
        <begin position="12"/>
        <end position="30"/>
    </location>
</feature>
<evidence type="ECO:0000313" key="4">
    <source>
        <dbReference type="Proteomes" id="UP000281061"/>
    </source>
</evidence>
<evidence type="ECO:0000259" key="2">
    <source>
        <dbReference type="Pfam" id="PF01757"/>
    </source>
</evidence>
<feature type="transmembrane region" description="Helical" evidence="1">
    <location>
        <begin position="102"/>
        <end position="121"/>
    </location>
</feature>
<dbReference type="Proteomes" id="UP000281061">
    <property type="component" value="Unassembled WGS sequence"/>
</dbReference>
<feature type="transmembrane region" description="Helical" evidence="1">
    <location>
        <begin position="157"/>
        <end position="175"/>
    </location>
</feature>
<sequence length="324" mass="38306">MTVKRDIVADNLKAILIILVVLGHVMGFMRVSKLTYLINCIYSFHMPAFVFINGYLLSSLKFKKMKTIIFQFAILQIIYIVFFYEIGYYHSINMVSLLTPAFHLWYLFAYVAWELIVGLLNQLRRRNGFAFIIGIFLFMFLAFYIRYISTTVNSQFLTYTRIFVFLPFFLLGYYCKDFFKKQFINKYIASIVMVALMCSVIVLTYAMRIKMTEIFWGFPHMHDLNMNFPTFTFLQIYQYFVAFMMVFLLMQVISKKTHKYTQLTNEVTFIYLFHPFFAALLIQFNFNQYALKINLLLSVLFTALIVAILLFGKKSCIKIISSLS</sequence>
<reference evidence="3 4" key="1">
    <citation type="submission" date="2018-10" db="EMBL/GenBank/DDBJ databases">
        <title>Genome sequences of five Lactobacillus pentosus strains isolated from brines of traditionally fermented spanish-style green table olives and differences between them.</title>
        <authorList>
            <person name="Jimenez Diaz R."/>
        </authorList>
    </citation>
    <scope>NUCLEOTIDE SEQUENCE [LARGE SCALE GENOMIC DNA]</scope>
    <source>
        <strain evidence="3 4">IG8</strain>
    </source>
</reference>
<dbReference type="InterPro" id="IPR002656">
    <property type="entry name" value="Acyl_transf_3_dom"/>
</dbReference>
<dbReference type="Pfam" id="PF01757">
    <property type="entry name" value="Acyl_transf_3"/>
    <property type="match status" value="1"/>
</dbReference>
<feature type="transmembrane region" description="Helical" evidence="1">
    <location>
        <begin position="293"/>
        <end position="312"/>
    </location>
</feature>
<keyword evidence="1" id="KW-0812">Transmembrane</keyword>
<dbReference type="RefSeq" id="WP_065674779.1">
    <property type="nucleotide sequence ID" value="NZ_CP043671.1"/>
</dbReference>
<dbReference type="AlphaFoldDB" id="A0AB37RKT5"/>
<accession>A0AB37RKT5</accession>
<evidence type="ECO:0000256" key="1">
    <source>
        <dbReference type="SAM" id="Phobius"/>
    </source>
</evidence>
<gene>
    <name evidence="3" type="ORF">D6U17_07360</name>
</gene>
<keyword evidence="1" id="KW-1133">Transmembrane helix</keyword>
<feature type="transmembrane region" description="Helical" evidence="1">
    <location>
        <begin position="68"/>
        <end position="90"/>
    </location>
</feature>
<dbReference type="EMBL" id="RDCL01000052">
    <property type="protein sequence ID" value="RMW54722.1"/>
    <property type="molecule type" value="Genomic_DNA"/>
</dbReference>
<dbReference type="InterPro" id="IPR052734">
    <property type="entry name" value="Nod_factor_acetyltransferase"/>
</dbReference>
<organism evidence="3 4">
    <name type="scientific">Lactiplantibacillus pentosus</name>
    <name type="common">Lactobacillus pentosus</name>
    <dbReference type="NCBI Taxonomy" id="1589"/>
    <lineage>
        <taxon>Bacteria</taxon>
        <taxon>Bacillati</taxon>
        <taxon>Bacillota</taxon>
        <taxon>Bacilli</taxon>
        <taxon>Lactobacillales</taxon>
        <taxon>Lactobacillaceae</taxon>
        <taxon>Lactiplantibacillus</taxon>
    </lineage>
</organism>
<protein>
    <recommendedName>
        <fullName evidence="2">Acyltransferase 3 domain-containing protein</fullName>
    </recommendedName>
</protein>
<name>A0AB37RKT5_LACPE</name>
<feature type="transmembrane region" description="Helical" evidence="1">
    <location>
        <begin position="128"/>
        <end position="145"/>
    </location>
</feature>